<keyword evidence="3" id="KW-1185">Reference proteome</keyword>
<evidence type="ECO:0000313" key="3">
    <source>
        <dbReference type="Proteomes" id="UP000266723"/>
    </source>
</evidence>
<dbReference type="Proteomes" id="UP000266723">
    <property type="component" value="Unassembled WGS sequence"/>
</dbReference>
<feature type="transmembrane region" description="Helical" evidence="1">
    <location>
        <begin position="53"/>
        <end position="77"/>
    </location>
</feature>
<sequence length="196" mass="21443">MKSLLIINLTKNNLNISIPQALRNREKEGLKLIVDGDEINQCLPGSCVQKKKFPVMIAAFVASAVVVGIVLIIDILGEKTLPDTVTKVRSTKKSSSPSLLPEEAPSTKIFTHSNATKVLDLKSKALRILVTLSETVDLSRNFLLKPRFTSRNLTSKLTLTKTSPNLVLNRLLLGVDKNSSSTSGAERNLDCRRHGV</sequence>
<proteinExistence type="predicted"/>
<gene>
    <name evidence="2" type="ORF">DY000_02042061</name>
</gene>
<name>A0ABQ7BM35_BRACR</name>
<comment type="caution">
    <text evidence="2">The sequence shown here is derived from an EMBL/GenBank/DDBJ whole genome shotgun (WGS) entry which is preliminary data.</text>
</comment>
<reference evidence="2 3" key="1">
    <citation type="journal article" date="2020" name="BMC Genomics">
        <title>Intraspecific diversification of the crop wild relative Brassica cretica Lam. using demographic model selection.</title>
        <authorList>
            <person name="Kioukis A."/>
            <person name="Michalopoulou V.A."/>
            <person name="Briers L."/>
            <person name="Pirintsos S."/>
            <person name="Studholme D.J."/>
            <person name="Pavlidis P."/>
            <person name="Sarris P.F."/>
        </authorList>
    </citation>
    <scope>NUCLEOTIDE SEQUENCE [LARGE SCALE GENOMIC DNA]</scope>
    <source>
        <strain evidence="3">cv. PFS-1207/04</strain>
    </source>
</reference>
<protein>
    <submittedName>
        <fullName evidence="2">Uncharacterized protein</fullName>
    </submittedName>
</protein>
<accession>A0ABQ7BM35</accession>
<evidence type="ECO:0000313" key="2">
    <source>
        <dbReference type="EMBL" id="KAF3533125.1"/>
    </source>
</evidence>
<organism evidence="2 3">
    <name type="scientific">Brassica cretica</name>
    <name type="common">Mustard</name>
    <dbReference type="NCBI Taxonomy" id="69181"/>
    <lineage>
        <taxon>Eukaryota</taxon>
        <taxon>Viridiplantae</taxon>
        <taxon>Streptophyta</taxon>
        <taxon>Embryophyta</taxon>
        <taxon>Tracheophyta</taxon>
        <taxon>Spermatophyta</taxon>
        <taxon>Magnoliopsida</taxon>
        <taxon>eudicotyledons</taxon>
        <taxon>Gunneridae</taxon>
        <taxon>Pentapetalae</taxon>
        <taxon>rosids</taxon>
        <taxon>malvids</taxon>
        <taxon>Brassicales</taxon>
        <taxon>Brassicaceae</taxon>
        <taxon>Brassiceae</taxon>
        <taxon>Brassica</taxon>
    </lineage>
</organism>
<evidence type="ECO:0000256" key="1">
    <source>
        <dbReference type="SAM" id="Phobius"/>
    </source>
</evidence>
<keyword evidence="1" id="KW-0472">Membrane</keyword>
<keyword evidence="1" id="KW-0812">Transmembrane</keyword>
<dbReference type="EMBL" id="QGKV02001507">
    <property type="protein sequence ID" value="KAF3533125.1"/>
    <property type="molecule type" value="Genomic_DNA"/>
</dbReference>
<keyword evidence="1" id="KW-1133">Transmembrane helix</keyword>